<evidence type="ECO:0000313" key="1">
    <source>
        <dbReference type="EMBL" id="GCD77552.1"/>
    </source>
</evidence>
<dbReference type="AlphaFoldDB" id="A0A401XKM3"/>
<evidence type="ECO:0008006" key="3">
    <source>
        <dbReference type="Google" id="ProtNLM"/>
    </source>
</evidence>
<organism evidence="1 2">
    <name type="scientific">Thermaurantimonas aggregans</name>
    <dbReference type="NCBI Taxonomy" id="2173829"/>
    <lineage>
        <taxon>Bacteria</taxon>
        <taxon>Pseudomonadati</taxon>
        <taxon>Bacteroidota</taxon>
        <taxon>Flavobacteriia</taxon>
        <taxon>Flavobacteriales</taxon>
        <taxon>Schleiferiaceae</taxon>
        <taxon>Thermaurantimonas</taxon>
    </lineage>
</organism>
<name>A0A401XKM3_9FLAO</name>
<evidence type="ECO:0000313" key="2">
    <source>
        <dbReference type="Proteomes" id="UP000286715"/>
    </source>
</evidence>
<dbReference type="Pfam" id="PF05402">
    <property type="entry name" value="PqqD"/>
    <property type="match status" value="1"/>
</dbReference>
<dbReference type="InterPro" id="IPR008792">
    <property type="entry name" value="PQQD"/>
</dbReference>
<dbReference type="InterPro" id="IPR027599">
    <property type="entry name" value="PqqD-rel_X"/>
</dbReference>
<proteinExistence type="predicted"/>
<dbReference type="Gene3D" id="1.10.10.1150">
    <property type="entry name" value="Coenzyme PQQ synthesis protein D (PqqD)"/>
    <property type="match status" value="1"/>
</dbReference>
<accession>A0A401XKM3</accession>
<dbReference type="InterPro" id="IPR041881">
    <property type="entry name" value="PqqD_sf"/>
</dbReference>
<dbReference type="OrthoDB" id="5373226at2"/>
<sequence>MIQIRKNIAISDTGFLFDPFTGESYSLNSTGLEILLMLKNGYSLEEISQKITEKYDIDSETFERYFQDFISTLRLYHLTENE</sequence>
<keyword evidence="2" id="KW-1185">Reference proteome</keyword>
<comment type="caution">
    <text evidence="1">The sequence shown here is derived from an EMBL/GenBank/DDBJ whole genome shotgun (WGS) entry which is preliminary data.</text>
</comment>
<dbReference type="RefSeq" id="WP_124397617.1">
    <property type="nucleotide sequence ID" value="NZ_BHZE01000008.1"/>
</dbReference>
<dbReference type="Proteomes" id="UP000286715">
    <property type="component" value="Unassembled WGS sequence"/>
</dbReference>
<gene>
    <name evidence="1" type="ORF">JCM31826_10340</name>
</gene>
<dbReference type="EMBL" id="BHZE01000008">
    <property type="protein sequence ID" value="GCD77552.1"/>
    <property type="molecule type" value="Genomic_DNA"/>
</dbReference>
<protein>
    <recommendedName>
        <fullName evidence="3">HPr-rel-A system PqqD family protein</fullName>
    </recommendedName>
</protein>
<dbReference type="NCBIfam" id="TIGR04353">
    <property type="entry name" value="PqqD_rel_X"/>
    <property type="match status" value="1"/>
</dbReference>
<reference evidence="1 2" key="1">
    <citation type="submission" date="2018-11" db="EMBL/GenBank/DDBJ databases">
        <title>Schleiferia aggregans sp. nov., a moderately thermophilic heterotrophic bacterium isolated from microbial mats at a terrestrial hot spring.</title>
        <authorList>
            <person name="Iino T."/>
            <person name="Ohkuma M."/>
            <person name="Haruta S."/>
        </authorList>
    </citation>
    <scope>NUCLEOTIDE SEQUENCE [LARGE SCALE GENOMIC DNA]</scope>
    <source>
        <strain evidence="1 2">LA</strain>
    </source>
</reference>